<evidence type="ECO:0000256" key="1">
    <source>
        <dbReference type="SAM" id="MobiDB-lite"/>
    </source>
</evidence>
<dbReference type="OMA" id="MRFFMRA"/>
<dbReference type="Gene3D" id="1.25.40.10">
    <property type="entry name" value="Tetratricopeptide repeat domain"/>
    <property type="match status" value="1"/>
</dbReference>
<dbReference type="eggNOG" id="ENOG502RZIA">
    <property type="taxonomic scope" value="Eukaryota"/>
</dbReference>
<evidence type="ECO:0000313" key="3">
    <source>
        <dbReference type="Proteomes" id="UP000018144"/>
    </source>
</evidence>
<reference evidence="2 3" key="1">
    <citation type="journal article" date="2013" name="PLoS Genet.">
        <title>The genome and development-dependent transcriptomes of Pyronema confluens: a window into fungal evolution.</title>
        <authorList>
            <person name="Traeger S."/>
            <person name="Altegoer F."/>
            <person name="Freitag M."/>
            <person name="Gabaldon T."/>
            <person name="Kempken F."/>
            <person name="Kumar A."/>
            <person name="Marcet-Houben M."/>
            <person name="Poggeler S."/>
            <person name="Stajich J.E."/>
            <person name="Nowrousian M."/>
        </authorList>
    </citation>
    <scope>NUCLEOTIDE SEQUENCE [LARGE SCALE GENOMIC DNA]</scope>
    <source>
        <strain evidence="3">CBS 100304</strain>
        <tissue evidence="2">Vegetative mycelium</tissue>
    </source>
</reference>
<name>U4LFB7_PYROM</name>
<dbReference type="SUPFAM" id="SSF48452">
    <property type="entry name" value="TPR-like"/>
    <property type="match status" value="1"/>
</dbReference>
<dbReference type="OrthoDB" id="5328412at2759"/>
<feature type="region of interest" description="Disordered" evidence="1">
    <location>
        <begin position="196"/>
        <end position="215"/>
    </location>
</feature>
<gene>
    <name evidence="2" type="ORF">PCON_08772</name>
</gene>
<accession>U4LFB7</accession>
<dbReference type="InterPro" id="IPR011990">
    <property type="entry name" value="TPR-like_helical_dom_sf"/>
</dbReference>
<dbReference type="EMBL" id="HF935442">
    <property type="protein sequence ID" value="CCX30573.1"/>
    <property type="molecule type" value="Genomic_DNA"/>
</dbReference>
<proteinExistence type="predicted"/>
<protein>
    <submittedName>
        <fullName evidence="2">Similar to UPF0656 protein C926.02 acc. no. Q9UUG6</fullName>
    </submittedName>
</protein>
<dbReference type="AlphaFoldDB" id="U4LFB7"/>
<dbReference type="Proteomes" id="UP000018144">
    <property type="component" value="Unassembled WGS sequence"/>
</dbReference>
<keyword evidence="3" id="KW-1185">Reference proteome</keyword>
<evidence type="ECO:0000313" key="2">
    <source>
        <dbReference type="EMBL" id="CCX30573.1"/>
    </source>
</evidence>
<organism evidence="2 3">
    <name type="scientific">Pyronema omphalodes (strain CBS 100304)</name>
    <name type="common">Pyronema confluens</name>
    <dbReference type="NCBI Taxonomy" id="1076935"/>
    <lineage>
        <taxon>Eukaryota</taxon>
        <taxon>Fungi</taxon>
        <taxon>Dikarya</taxon>
        <taxon>Ascomycota</taxon>
        <taxon>Pezizomycotina</taxon>
        <taxon>Pezizomycetes</taxon>
        <taxon>Pezizales</taxon>
        <taxon>Pyronemataceae</taxon>
        <taxon>Pyronema</taxon>
    </lineage>
</organism>
<sequence length="467" mass="51620">MPVPKYHQRRFHTNSKKHKKVPETAEDFLEAGIEFEESGDRWKAGDRQKAARFYRRAIEQYEQCLKIDSTQFDAAYNKARLEYKLTQEPEMCTKLELLPLLETALKSHMEVLGIERENLDAIFNTAQVHTSLAEQLTDLEKPRAVSLLNTACQLFQEVLSKQRAKFASYSSVDAIDTEAGGVSLAGVDDMMIDDDAETSAQTPSSTKDETDDNEEYAHIEVPVTESTILDTHLEFLATLCTLLPLNPSPSLLQTTSDILTSTQSFSTSLPDRAKEITLTSYQVHLAAAECQFRLGMHTAADWAATISKAFPTGLKTAEAYSIKSDAHITLASEVSEMAFAHLSFASAALKEASKIQQTAGNVYLAWGDVELMRSRVAPEAHRITLKKNAGVYYRAAMKLGDATEKFEAMTKEAFLKWGEGGGTELLRSKAAQEVIAEAVEEGVIDRDEAVCLAGVLRAQKEGMMAEV</sequence>